<organism evidence="1">
    <name type="scientific">viral metagenome</name>
    <dbReference type="NCBI Taxonomy" id="1070528"/>
    <lineage>
        <taxon>unclassified sequences</taxon>
        <taxon>metagenomes</taxon>
        <taxon>organismal metagenomes</taxon>
    </lineage>
</organism>
<dbReference type="EMBL" id="MT143888">
    <property type="protein sequence ID" value="QJA43541.1"/>
    <property type="molecule type" value="Genomic_DNA"/>
</dbReference>
<accession>A0A6H1Z7V6</accession>
<proteinExistence type="predicted"/>
<sequence length="128" mass="14364">MTRVEVLSLTDEELRIKAAELRGFERSCDVLDRITGKMIPQWSRDTEDGNEVAIGVGALPSPNDIAAAWELQQSVNAVRFAYALAFVLDVTMEMGSPNWDTEELMRYCYADARDRTRAFILAMTQGEA</sequence>
<reference evidence="1" key="1">
    <citation type="submission" date="2020-03" db="EMBL/GenBank/DDBJ databases">
        <title>The deep terrestrial virosphere.</title>
        <authorList>
            <person name="Holmfeldt K."/>
            <person name="Nilsson E."/>
            <person name="Simone D."/>
            <person name="Lopez-Fernandez M."/>
            <person name="Wu X."/>
            <person name="de Brujin I."/>
            <person name="Lundin D."/>
            <person name="Andersson A."/>
            <person name="Bertilsson S."/>
            <person name="Dopson M."/>
        </authorList>
    </citation>
    <scope>NUCLEOTIDE SEQUENCE</scope>
    <source>
        <strain evidence="2">MM171A00328</strain>
        <strain evidence="1">MM171B00216</strain>
    </source>
</reference>
<gene>
    <name evidence="2" type="ORF">MM171A00328_0023</name>
    <name evidence="1" type="ORF">MM171B00216_0041</name>
</gene>
<dbReference type="AlphaFoldDB" id="A0A6H1Z7V6"/>
<evidence type="ECO:0000313" key="1">
    <source>
        <dbReference type="EMBL" id="QJA43541.1"/>
    </source>
</evidence>
<evidence type="ECO:0000313" key="2">
    <source>
        <dbReference type="EMBL" id="QJB00658.1"/>
    </source>
</evidence>
<dbReference type="EMBL" id="MT143698">
    <property type="protein sequence ID" value="QJB00658.1"/>
    <property type="molecule type" value="Genomic_DNA"/>
</dbReference>
<protein>
    <submittedName>
        <fullName evidence="1">Uncharacterized protein</fullName>
    </submittedName>
</protein>
<name>A0A6H1Z7V6_9ZZZZ</name>